<dbReference type="Proteomes" id="UP001596410">
    <property type="component" value="Unassembled WGS sequence"/>
</dbReference>
<dbReference type="InterPro" id="IPR050662">
    <property type="entry name" value="Sec-metab_biosynth-thioest"/>
</dbReference>
<dbReference type="SUPFAM" id="SSF56281">
    <property type="entry name" value="Metallo-hydrolase/oxidoreductase"/>
    <property type="match status" value="1"/>
</dbReference>
<evidence type="ECO:0000313" key="2">
    <source>
        <dbReference type="EMBL" id="MFC7063177.1"/>
    </source>
</evidence>
<evidence type="ECO:0000313" key="3">
    <source>
        <dbReference type="Proteomes" id="UP001596410"/>
    </source>
</evidence>
<gene>
    <name evidence="2" type="ORF">ACFQIC_15255</name>
</gene>
<name>A0ABW2ELG7_9BACI</name>
<evidence type="ECO:0000259" key="1">
    <source>
        <dbReference type="SMART" id="SM00849"/>
    </source>
</evidence>
<keyword evidence="3" id="KW-1185">Reference proteome</keyword>
<dbReference type="InterPro" id="IPR036866">
    <property type="entry name" value="RibonucZ/Hydroxyglut_hydro"/>
</dbReference>
<dbReference type="InterPro" id="IPR001279">
    <property type="entry name" value="Metallo-B-lactamas"/>
</dbReference>
<dbReference type="EMBL" id="JBHSZV010000040">
    <property type="protein sequence ID" value="MFC7063177.1"/>
    <property type="molecule type" value="Genomic_DNA"/>
</dbReference>
<sequence length="324" mass="37053">MIEPTTFKFYPISVPTDSELKTVNFYLLSIDNQLLLFDAGWTGDTYWEVFQQTLKNNNFSLSDLSGIILSHHHIDHCGLVNQIIDHYNIPVYAHEKAIPRLKREDQFLHHRINFFDELYRKFDCGEKGKQQVDYLTKSLEKNRDLAIKAEIFPIEQAPLDSLRVLHFPGHAPDQIGLWDQESMILFGADVLIQHISSNALVEPDEKGGRLPTLHQSVESLKSIASLPVQLIYSGHGAVIQDPQVLIKKRLERINQKGDKIISLIQKGVSTGREIAQSYYGSTYDKQFSLVMSEIIGQLDYLEMYGRVTKTIKDGVYHYSCDVSK</sequence>
<comment type="caution">
    <text evidence="2">The sequence shown here is derived from an EMBL/GenBank/DDBJ whole genome shotgun (WGS) entry which is preliminary data.</text>
</comment>
<dbReference type="Gene3D" id="3.60.15.10">
    <property type="entry name" value="Ribonuclease Z/Hydroxyacylglutathione hydrolase-like"/>
    <property type="match status" value="1"/>
</dbReference>
<reference evidence="3" key="1">
    <citation type="journal article" date="2019" name="Int. J. Syst. Evol. Microbiol.">
        <title>The Global Catalogue of Microorganisms (GCM) 10K type strain sequencing project: providing services to taxonomists for standard genome sequencing and annotation.</title>
        <authorList>
            <consortium name="The Broad Institute Genomics Platform"/>
            <consortium name="The Broad Institute Genome Sequencing Center for Infectious Disease"/>
            <person name="Wu L."/>
            <person name="Ma J."/>
        </authorList>
    </citation>
    <scope>NUCLEOTIDE SEQUENCE [LARGE SCALE GENOMIC DNA]</scope>
    <source>
        <strain evidence="3">CGMCC 4.1621</strain>
    </source>
</reference>
<proteinExistence type="predicted"/>
<accession>A0ABW2ELG7</accession>
<dbReference type="RefSeq" id="WP_204710040.1">
    <property type="nucleotide sequence ID" value="NZ_JBHSZV010000040.1"/>
</dbReference>
<organism evidence="2 3">
    <name type="scientific">Halobacillus seohaensis</name>
    <dbReference type="NCBI Taxonomy" id="447421"/>
    <lineage>
        <taxon>Bacteria</taxon>
        <taxon>Bacillati</taxon>
        <taxon>Bacillota</taxon>
        <taxon>Bacilli</taxon>
        <taxon>Bacillales</taxon>
        <taxon>Bacillaceae</taxon>
        <taxon>Halobacillus</taxon>
    </lineage>
</organism>
<feature type="domain" description="Metallo-beta-lactamase" evidence="1">
    <location>
        <begin position="22"/>
        <end position="235"/>
    </location>
</feature>
<dbReference type="PANTHER" id="PTHR23131">
    <property type="entry name" value="ENDORIBONUCLEASE LACTB2"/>
    <property type="match status" value="1"/>
</dbReference>
<protein>
    <submittedName>
        <fullName evidence="2">MBL fold metallo-hydrolase</fullName>
    </submittedName>
</protein>
<dbReference type="SMART" id="SM00849">
    <property type="entry name" value="Lactamase_B"/>
    <property type="match status" value="1"/>
</dbReference>
<dbReference type="Pfam" id="PF00753">
    <property type="entry name" value="Lactamase_B"/>
    <property type="match status" value="1"/>
</dbReference>